<feature type="active site" description="Nucleophile" evidence="9">
    <location>
        <position position="252"/>
    </location>
</feature>
<sequence>MKILVFGLGYVGLANAILLSQSNEVIGIETDEEKINLINQRKSPLNDEMIIDYLNNKDLDLIATKNYEDHLLDSDLAIIAVPTNYDENTRYFDTSFVDDVITNIKNDNEDLPILIKSTIPVGYTKGQREKFACQNIIFSPEFLREGKALADSLNPSRIIVGDKTDIGKNIANLYKKESLNDTEVLYMDSTEAEAVKLFANTYLAMRVSYFNELDTFAEMKGLSTKDIIMGVSADPRIGNYYNNPSFGYGGYCLPKDSKQLYANFENVPNAMFKAVIDANKIRKTYISDRILRNAPKTVGIYRLIMKKDSDNFRKSAIFDVINNIKDKTKVQIYEPNLDEDYFEGLRVVNDLAEFKKSDIIVANRLDQELLDVKEKVYTRDIFNKD</sequence>
<comment type="catalytic activity">
    <reaction evidence="7 8">
        <text>UDP-alpha-D-glucose + 2 NAD(+) + H2O = UDP-alpha-D-glucuronate + 2 NADH + 3 H(+)</text>
        <dbReference type="Rhea" id="RHEA:23596"/>
        <dbReference type="ChEBI" id="CHEBI:15377"/>
        <dbReference type="ChEBI" id="CHEBI:15378"/>
        <dbReference type="ChEBI" id="CHEBI:57540"/>
        <dbReference type="ChEBI" id="CHEBI:57945"/>
        <dbReference type="ChEBI" id="CHEBI:58052"/>
        <dbReference type="ChEBI" id="CHEBI:58885"/>
        <dbReference type="EC" id="1.1.1.22"/>
    </reaction>
</comment>
<dbReference type="EMBL" id="UFTA01000002">
    <property type="protein sequence ID" value="SUU91942.1"/>
    <property type="molecule type" value="Genomic_DNA"/>
</dbReference>
<evidence type="ECO:0000256" key="6">
    <source>
        <dbReference type="ARBA" id="ARBA00023027"/>
    </source>
</evidence>
<dbReference type="InterPro" id="IPR014026">
    <property type="entry name" value="UDP-Glc/GDP-Man_DH_dimer"/>
</dbReference>
<organism evidence="13 14">
    <name type="scientific">Anaerococcus octavius</name>
    <dbReference type="NCBI Taxonomy" id="54007"/>
    <lineage>
        <taxon>Bacteria</taxon>
        <taxon>Bacillati</taxon>
        <taxon>Bacillota</taxon>
        <taxon>Tissierellia</taxon>
        <taxon>Tissierellales</taxon>
        <taxon>Peptoniphilaceae</taxon>
        <taxon>Anaerococcus</taxon>
    </lineage>
</organism>
<evidence type="ECO:0000259" key="12">
    <source>
        <dbReference type="SMART" id="SM00984"/>
    </source>
</evidence>
<dbReference type="EC" id="1.1.1.22" evidence="3 8"/>
<proteinExistence type="inferred from homology"/>
<dbReference type="InterPro" id="IPR013328">
    <property type="entry name" value="6PGD_dom2"/>
</dbReference>
<feature type="domain" description="UDP-glucose/GDP-mannose dehydrogenase C-terminal" evidence="12">
    <location>
        <begin position="299"/>
        <end position="384"/>
    </location>
</feature>
<name>A0A380WUR6_9FIRM</name>
<dbReference type="InterPro" id="IPR036291">
    <property type="entry name" value="NAD(P)-bd_dom_sf"/>
</dbReference>
<dbReference type="InterPro" id="IPR028357">
    <property type="entry name" value="UDPglc_DH_bac"/>
</dbReference>
<dbReference type="PANTHER" id="PTHR43750:SF2">
    <property type="entry name" value="UDP-GLUCOSE 6-DEHYDROGENASE"/>
    <property type="match status" value="1"/>
</dbReference>
<keyword evidence="6 8" id="KW-0520">NAD</keyword>
<dbReference type="Gene3D" id="1.10.1040.10">
    <property type="entry name" value="N-(1-d-carboxylethyl)-l-norvaline Dehydrogenase, domain 2"/>
    <property type="match status" value="1"/>
</dbReference>
<dbReference type="InterPro" id="IPR017476">
    <property type="entry name" value="UDP-Glc/GDP-Man"/>
</dbReference>
<dbReference type="OrthoDB" id="9803238at2"/>
<evidence type="ECO:0000313" key="13">
    <source>
        <dbReference type="EMBL" id="SUU91942.1"/>
    </source>
</evidence>
<dbReference type="Pfam" id="PF03721">
    <property type="entry name" value="UDPG_MGDP_dh_N"/>
    <property type="match status" value="1"/>
</dbReference>
<feature type="binding site" evidence="11">
    <location>
        <position position="145"/>
    </location>
    <ligand>
        <name>NAD(+)</name>
        <dbReference type="ChEBI" id="CHEBI:57540"/>
    </ligand>
</feature>
<feature type="binding site" evidence="10">
    <location>
        <position position="305"/>
    </location>
    <ligand>
        <name>substrate</name>
    </ligand>
</feature>
<evidence type="ECO:0000256" key="3">
    <source>
        <dbReference type="ARBA" id="ARBA00012954"/>
    </source>
</evidence>
<dbReference type="PIRSF" id="PIRSF000124">
    <property type="entry name" value="UDPglc_GDPman_dh"/>
    <property type="match status" value="1"/>
</dbReference>
<dbReference type="InterPro" id="IPR001732">
    <property type="entry name" value="UDP-Glc/GDP-Man_DH_N"/>
</dbReference>
<dbReference type="InterPro" id="IPR036220">
    <property type="entry name" value="UDP-Glc/GDP-Man_DH_C_sf"/>
</dbReference>
<dbReference type="GO" id="GO:0003979">
    <property type="term" value="F:UDP-glucose 6-dehydrogenase activity"/>
    <property type="evidence" value="ECO:0007669"/>
    <property type="project" value="UniProtKB-EC"/>
</dbReference>
<evidence type="ECO:0000256" key="7">
    <source>
        <dbReference type="ARBA" id="ARBA00047473"/>
    </source>
</evidence>
<gene>
    <name evidence="13" type="primary">ugd</name>
    <name evidence="13" type="ORF">NCTC9810_00242</name>
</gene>
<feature type="binding site" evidence="10">
    <location>
        <position position="306"/>
    </location>
    <ligand>
        <name>substrate</name>
    </ligand>
</feature>
<dbReference type="SUPFAM" id="SSF51735">
    <property type="entry name" value="NAD(P)-binding Rossmann-fold domains"/>
    <property type="match status" value="1"/>
</dbReference>
<dbReference type="PANTHER" id="PTHR43750">
    <property type="entry name" value="UDP-GLUCOSE 6-DEHYDROGENASE TUAD"/>
    <property type="match status" value="1"/>
</dbReference>
<evidence type="ECO:0000256" key="8">
    <source>
        <dbReference type="PIRNR" id="PIRNR000124"/>
    </source>
</evidence>
<evidence type="ECO:0000313" key="14">
    <source>
        <dbReference type="Proteomes" id="UP000255124"/>
    </source>
</evidence>
<dbReference type="SMART" id="SM00984">
    <property type="entry name" value="UDPG_MGDP_dh_C"/>
    <property type="match status" value="1"/>
</dbReference>
<evidence type="ECO:0000256" key="5">
    <source>
        <dbReference type="ARBA" id="ARBA00023002"/>
    </source>
</evidence>
<dbReference type="PIRSF" id="PIRSF500134">
    <property type="entry name" value="UDPglc_DH_bac"/>
    <property type="match status" value="1"/>
</dbReference>
<evidence type="ECO:0000256" key="11">
    <source>
        <dbReference type="PIRSR" id="PIRSR500134-3"/>
    </source>
</evidence>
<evidence type="ECO:0000256" key="9">
    <source>
        <dbReference type="PIRSR" id="PIRSR500134-1"/>
    </source>
</evidence>
<dbReference type="SUPFAM" id="SSF48179">
    <property type="entry name" value="6-phosphogluconate dehydrogenase C-terminal domain-like"/>
    <property type="match status" value="1"/>
</dbReference>
<comment type="pathway">
    <text evidence="1">Nucleotide-sugar biosynthesis; UDP-alpha-D-glucuronate biosynthesis; UDP-alpha-D-glucuronate from UDP-alpha-D-glucose: step 1/1.</text>
</comment>
<feature type="binding site" evidence="10">
    <location>
        <position position="196"/>
    </location>
    <ligand>
        <name>substrate</name>
    </ligand>
</feature>
<comment type="similarity">
    <text evidence="2 8">Belongs to the UDP-glucose/GDP-mannose dehydrogenase family.</text>
</comment>
<dbReference type="Pfam" id="PF03720">
    <property type="entry name" value="UDPG_MGDP_dh_C"/>
    <property type="match status" value="1"/>
</dbReference>
<dbReference type="SUPFAM" id="SSF52413">
    <property type="entry name" value="UDP-glucose/GDP-mannose dehydrogenase C-terminal domain"/>
    <property type="match status" value="1"/>
</dbReference>
<dbReference type="Gene3D" id="3.40.50.720">
    <property type="entry name" value="NAD(P)-binding Rossmann-like Domain"/>
    <property type="match status" value="2"/>
</dbReference>
<feature type="binding site" evidence="11">
    <location>
        <position position="34"/>
    </location>
    <ligand>
        <name>NAD(+)</name>
        <dbReference type="ChEBI" id="CHEBI:57540"/>
    </ligand>
</feature>
<reference evidence="13 14" key="1">
    <citation type="submission" date="2018-06" db="EMBL/GenBank/DDBJ databases">
        <authorList>
            <consortium name="Pathogen Informatics"/>
            <person name="Doyle S."/>
        </authorList>
    </citation>
    <scope>NUCLEOTIDE SEQUENCE [LARGE SCALE GENOMIC DNA]</scope>
    <source>
        <strain evidence="13 14">NCTC9810</strain>
    </source>
</reference>
<dbReference type="InterPro" id="IPR008927">
    <property type="entry name" value="6-PGluconate_DH-like_C_sf"/>
</dbReference>
<protein>
    <recommendedName>
        <fullName evidence="4 8">UDP-glucose 6-dehydrogenase</fullName>
        <ecNumber evidence="3 8">1.1.1.22</ecNumber>
    </recommendedName>
</protein>
<dbReference type="GO" id="GO:0000271">
    <property type="term" value="P:polysaccharide biosynthetic process"/>
    <property type="evidence" value="ECO:0007669"/>
    <property type="project" value="InterPro"/>
</dbReference>
<evidence type="ECO:0000256" key="10">
    <source>
        <dbReference type="PIRSR" id="PIRSR500134-2"/>
    </source>
</evidence>
<dbReference type="AlphaFoldDB" id="A0A380WUR6"/>
<feature type="binding site" evidence="11">
    <location>
        <position position="118"/>
    </location>
    <ligand>
        <name>NAD(+)</name>
        <dbReference type="ChEBI" id="CHEBI:57540"/>
    </ligand>
</feature>
<dbReference type="GO" id="GO:0051287">
    <property type="term" value="F:NAD binding"/>
    <property type="evidence" value="ECO:0007669"/>
    <property type="project" value="InterPro"/>
</dbReference>
<dbReference type="InterPro" id="IPR014027">
    <property type="entry name" value="UDP-Glc/GDP-Man_DH_C"/>
</dbReference>
<dbReference type="Proteomes" id="UP000255124">
    <property type="component" value="Unassembled WGS sequence"/>
</dbReference>
<feature type="binding site" evidence="10">
    <location>
        <position position="385"/>
    </location>
    <ligand>
        <name>substrate</name>
    </ligand>
</feature>
<feature type="binding site" evidence="11">
    <location>
        <position position="83"/>
    </location>
    <ligand>
        <name>NAD(+)</name>
        <dbReference type="ChEBI" id="CHEBI:57540"/>
    </ligand>
</feature>
<evidence type="ECO:0000256" key="4">
    <source>
        <dbReference type="ARBA" id="ARBA00015132"/>
    </source>
</evidence>
<dbReference type="GO" id="GO:0006065">
    <property type="term" value="P:UDP-glucuronate biosynthetic process"/>
    <property type="evidence" value="ECO:0007669"/>
    <property type="project" value="UniProtKB-UniPathway"/>
</dbReference>
<feature type="binding site" evidence="10">
    <location>
        <begin position="241"/>
        <end position="245"/>
    </location>
    <ligand>
        <name>substrate</name>
    </ligand>
</feature>
<dbReference type="UniPathway" id="UPA00038">
    <property type="reaction ID" value="UER00491"/>
</dbReference>
<dbReference type="NCBIfam" id="TIGR03026">
    <property type="entry name" value="NDP-sugDHase"/>
    <property type="match status" value="1"/>
</dbReference>
<accession>A0A380WUR6</accession>
<feature type="binding site" evidence="11">
    <location>
        <position position="313"/>
    </location>
    <ligand>
        <name>NAD(+)</name>
        <dbReference type="ChEBI" id="CHEBI:57540"/>
    </ligand>
</feature>
<keyword evidence="5 8" id="KW-0560">Oxidoreductase</keyword>
<evidence type="ECO:0000256" key="2">
    <source>
        <dbReference type="ARBA" id="ARBA00006601"/>
    </source>
</evidence>
<feature type="binding site" evidence="11">
    <location>
        <position position="255"/>
    </location>
    <ligand>
        <name>NAD(+)</name>
        <dbReference type="ChEBI" id="CHEBI:57540"/>
    </ligand>
</feature>
<dbReference type="Pfam" id="PF00984">
    <property type="entry name" value="UDPG_MGDP_dh"/>
    <property type="match status" value="1"/>
</dbReference>
<dbReference type="RefSeq" id="WP_115594900.1">
    <property type="nucleotide sequence ID" value="NZ_UFTA01000002.1"/>
</dbReference>
<feature type="binding site" evidence="10">
    <location>
        <position position="249"/>
    </location>
    <ligand>
        <name>substrate</name>
    </ligand>
</feature>
<evidence type="ECO:0000256" key="1">
    <source>
        <dbReference type="ARBA" id="ARBA00004701"/>
    </source>
</evidence>
<feature type="binding site" evidence="10">
    <location>
        <begin position="142"/>
        <end position="145"/>
    </location>
    <ligand>
        <name>substrate</name>
    </ligand>
</feature>